<reference evidence="2 3" key="1">
    <citation type="submission" date="2019-09" db="EMBL/GenBank/DDBJ databases">
        <title>Screening of Novel Bioactive Compounds from Soil-Associated.</title>
        <authorList>
            <person name="Zhao S."/>
        </authorList>
    </citation>
    <scope>NUCLEOTIDE SEQUENCE [LARGE SCALE GENOMIC DNA]</scope>
    <source>
        <strain evidence="2 3">HIT-DPA4</strain>
    </source>
</reference>
<protein>
    <submittedName>
        <fullName evidence="2">Uncharacterized protein</fullName>
    </submittedName>
</protein>
<accession>A0A6H9V4I9</accession>
<feature type="region of interest" description="Disordered" evidence="1">
    <location>
        <begin position="15"/>
        <end position="35"/>
    </location>
</feature>
<proteinExistence type="predicted"/>
<feature type="region of interest" description="Disordered" evidence="1">
    <location>
        <begin position="48"/>
        <end position="78"/>
    </location>
</feature>
<organism evidence="2 3">
    <name type="scientific">Streptomyces luteolifulvus</name>
    <dbReference type="NCBI Taxonomy" id="2615112"/>
    <lineage>
        <taxon>Bacteria</taxon>
        <taxon>Bacillati</taxon>
        <taxon>Actinomycetota</taxon>
        <taxon>Actinomycetes</taxon>
        <taxon>Kitasatosporales</taxon>
        <taxon>Streptomycetaceae</taxon>
        <taxon>Streptomyces</taxon>
    </lineage>
</organism>
<dbReference type="AlphaFoldDB" id="A0A6H9V4I9"/>
<sequence>MNAYDRLMAEALPTGTFGHARPAKPRPASPAPRWTPEEQAAHLADLNAALDGWQDPSETATRDRRRPRRLRVIDGQAA</sequence>
<dbReference type="EMBL" id="VZRB01000008">
    <property type="protein sequence ID" value="KAB1146782.1"/>
    <property type="molecule type" value="Genomic_DNA"/>
</dbReference>
<dbReference type="Proteomes" id="UP000442707">
    <property type="component" value="Unassembled WGS sequence"/>
</dbReference>
<evidence type="ECO:0000313" key="3">
    <source>
        <dbReference type="Proteomes" id="UP000442707"/>
    </source>
</evidence>
<evidence type="ECO:0000313" key="2">
    <source>
        <dbReference type="EMBL" id="KAB1146782.1"/>
    </source>
</evidence>
<keyword evidence="3" id="KW-1185">Reference proteome</keyword>
<evidence type="ECO:0000256" key="1">
    <source>
        <dbReference type="SAM" id="MobiDB-lite"/>
    </source>
</evidence>
<comment type="caution">
    <text evidence="2">The sequence shown here is derived from an EMBL/GenBank/DDBJ whole genome shotgun (WGS) entry which is preliminary data.</text>
</comment>
<name>A0A6H9V4I9_9ACTN</name>
<gene>
    <name evidence="2" type="ORF">F7R91_14475</name>
</gene>